<evidence type="ECO:0000256" key="1">
    <source>
        <dbReference type="ARBA" id="ARBA00001974"/>
    </source>
</evidence>
<comment type="caution">
    <text evidence="5">The sequence shown here is derived from an EMBL/GenBank/DDBJ whole genome shotgun (WGS) entry which is preliminary data.</text>
</comment>
<keyword evidence="3" id="KW-0274">FAD</keyword>
<dbReference type="Proteomes" id="UP000503840">
    <property type="component" value="Unassembled WGS sequence"/>
</dbReference>
<evidence type="ECO:0000313" key="6">
    <source>
        <dbReference type="Proteomes" id="UP000503840"/>
    </source>
</evidence>
<dbReference type="CDD" id="cd00158">
    <property type="entry name" value="RHOD"/>
    <property type="match status" value="1"/>
</dbReference>
<organism evidence="5 6">
    <name type="scientific">Desulfovibrio subterraneus</name>
    <dbReference type="NCBI Taxonomy" id="2718620"/>
    <lineage>
        <taxon>Bacteria</taxon>
        <taxon>Pseudomonadati</taxon>
        <taxon>Thermodesulfobacteriota</taxon>
        <taxon>Desulfovibrionia</taxon>
        <taxon>Desulfovibrionales</taxon>
        <taxon>Desulfovibrionaceae</taxon>
        <taxon>Desulfovibrio</taxon>
    </lineage>
</organism>
<dbReference type="PANTHER" id="PTHR43031:SF10">
    <property type="entry name" value="RHODANESE DOMAIN-CONTAINING PROTEIN"/>
    <property type="match status" value="1"/>
</dbReference>
<dbReference type="InterPro" id="IPR036188">
    <property type="entry name" value="FAD/NAD-bd_sf"/>
</dbReference>
<dbReference type="EMBL" id="BLVO01000013">
    <property type="protein sequence ID" value="GFM33741.1"/>
    <property type="molecule type" value="Genomic_DNA"/>
</dbReference>
<protein>
    <submittedName>
        <fullName evidence="5">Sulfurtransferase</fullName>
    </submittedName>
</protein>
<proteinExistence type="predicted"/>
<dbReference type="InterPro" id="IPR001763">
    <property type="entry name" value="Rhodanese-like_dom"/>
</dbReference>
<dbReference type="InterPro" id="IPR036873">
    <property type="entry name" value="Rhodanese-like_dom_sf"/>
</dbReference>
<dbReference type="InterPro" id="IPR023753">
    <property type="entry name" value="FAD/NAD-binding_dom"/>
</dbReference>
<keyword evidence="5" id="KW-0808">Transferase</keyword>
<reference evidence="5 6" key="1">
    <citation type="submission" date="2020-05" db="EMBL/GenBank/DDBJ databases">
        <title>Draft genome sequence of Desulfovibrio sp. strain HN2T.</title>
        <authorList>
            <person name="Ueno A."/>
            <person name="Tamazawa S."/>
            <person name="Tamamura S."/>
            <person name="Murakami T."/>
            <person name="Kiyama T."/>
            <person name="Inomata H."/>
            <person name="Amano Y."/>
            <person name="Miyakawa K."/>
            <person name="Tamaki H."/>
            <person name="Naganuma T."/>
            <person name="Kaneko K."/>
        </authorList>
    </citation>
    <scope>NUCLEOTIDE SEQUENCE [LARGE SCALE GENOMIC DNA]</scope>
    <source>
        <strain evidence="5 6">HN2</strain>
    </source>
</reference>
<dbReference type="InterPro" id="IPR004099">
    <property type="entry name" value="Pyr_nucl-diS_OxRdtase_dimer"/>
</dbReference>
<gene>
    <name evidence="5" type="ORF">DSM101010T_21060</name>
</gene>
<sequence length="551" mass="58911">MRRIVVVSSGLAGAKAATRIKRLAPEIEVNLVVPSGEEQGKESGPFARMVESRQVSEALTEARQVGVIKASEVQFDFEQSQVNVRSQRGLLHIRFNEVVLEVEASARLPRSLRAAGNVVPWPLENCFVLDSWINETRPGRAVVVGGSVALELLAPLLESGLSVTWVRTADAAYDADMWDVIERRVTDSSNGRVVVEDWTDVRVEALVPVLAEDGSVQSLQDGRGGEVAGDVFFWTIPQRALHPIIAQPGVELDPSGLIAVDSHFRSGPEGLYIIGSGVSMSRLPGKTPGAPVPSVAMGEAAVLASARVVANHLAGFVGENASWQGVAGVFRSCGADVTACKLGLTMDEARVAGFEPEFALLHSSAALYGNADAPVTLKLVCDKNSHVLLGAQVVARSCCGQADTIANSVSVAMASSMTVERLSVLDFAGAGGEILHRAASILSNKLMYRFYGISAEELMASKEAGANFFMLDLRDNVAWKGGHIPEAYNIPYTQLKKRLQDEVPRFTPIVLISRSSDAAYSAACQLFGLGATDLYVLDGGMDMWPYEVMKG</sequence>
<dbReference type="InterPro" id="IPR016156">
    <property type="entry name" value="FAD/NAD-linked_Rdtase_dimer_sf"/>
</dbReference>
<dbReference type="Pfam" id="PF00581">
    <property type="entry name" value="Rhodanese"/>
    <property type="match status" value="1"/>
</dbReference>
<keyword evidence="2" id="KW-0285">Flavoprotein</keyword>
<comment type="cofactor">
    <cofactor evidence="1">
        <name>FAD</name>
        <dbReference type="ChEBI" id="CHEBI:57692"/>
    </cofactor>
</comment>
<dbReference type="SUPFAM" id="SSF51905">
    <property type="entry name" value="FAD/NAD(P)-binding domain"/>
    <property type="match status" value="1"/>
</dbReference>
<dbReference type="Pfam" id="PF07992">
    <property type="entry name" value="Pyr_redox_2"/>
    <property type="match status" value="1"/>
</dbReference>
<dbReference type="SMART" id="SM00450">
    <property type="entry name" value="RHOD"/>
    <property type="match status" value="1"/>
</dbReference>
<dbReference type="Pfam" id="PF02852">
    <property type="entry name" value="Pyr_redox_dim"/>
    <property type="match status" value="1"/>
</dbReference>
<dbReference type="SUPFAM" id="SSF52821">
    <property type="entry name" value="Rhodanese/Cell cycle control phosphatase"/>
    <property type="match status" value="1"/>
</dbReference>
<dbReference type="GO" id="GO:0016740">
    <property type="term" value="F:transferase activity"/>
    <property type="evidence" value="ECO:0007669"/>
    <property type="project" value="UniProtKB-KW"/>
</dbReference>
<name>A0A7J0BKH4_9BACT</name>
<evidence type="ECO:0000256" key="2">
    <source>
        <dbReference type="ARBA" id="ARBA00022630"/>
    </source>
</evidence>
<dbReference type="AlphaFoldDB" id="A0A7J0BKH4"/>
<dbReference type="RefSeq" id="WP_174405373.1">
    <property type="nucleotide sequence ID" value="NZ_BLVO01000013.1"/>
</dbReference>
<evidence type="ECO:0000256" key="3">
    <source>
        <dbReference type="ARBA" id="ARBA00022827"/>
    </source>
</evidence>
<accession>A0A7J0BKH4</accession>
<dbReference type="SUPFAM" id="SSF55424">
    <property type="entry name" value="FAD/NAD-linked reductases, dimerisation (C-terminal) domain"/>
    <property type="match status" value="1"/>
</dbReference>
<keyword evidence="6" id="KW-1185">Reference proteome</keyword>
<dbReference type="PROSITE" id="PS50206">
    <property type="entry name" value="RHODANESE_3"/>
    <property type="match status" value="1"/>
</dbReference>
<dbReference type="PANTHER" id="PTHR43031">
    <property type="entry name" value="FAD-DEPENDENT OXIDOREDUCTASE"/>
    <property type="match status" value="1"/>
</dbReference>
<dbReference type="Gene3D" id="3.40.250.10">
    <property type="entry name" value="Rhodanese-like domain"/>
    <property type="match status" value="1"/>
</dbReference>
<feature type="domain" description="Rhodanese" evidence="4">
    <location>
        <begin position="464"/>
        <end position="550"/>
    </location>
</feature>
<evidence type="ECO:0000259" key="4">
    <source>
        <dbReference type="PROSITE" id="PS50206"/>
    </source>
</evidence>
<dbReference type="PRINTS" id="PR00368">
    <property type="entry name" value="FADPNR"/>
</dbReference>
<dbReference type="GO" id="GO:0016491">
    <property type="term" value="F:oxidoreductase activity"/>
    <property type="evidence" value="ECO:0007669"/>
    <property type="project" value="InterPro"/>
</dbReference>
<evidence type="ECO:0000313" key="5">
    <source>
        <dbReference type="EMBL" id="GFM33741.1"/>
    </source>
</evidence>
<dbReference type="Gene3D" id="3.50.50.60">
    <property type="entry name" value="FAD/NAD(P)-binding domain"/>
    <property type="match status" value="1"/>
</dbReference>
<dbReference type="InterPro" id="IPR050229">
    <property type="entry name" value="GlpE_sulfurtransferase"/>
</dbReference>